<gene>
    <name evidence="3" type="ORF">ERS852411_01049</name>
</gene>
<reference evidence="3 4" key="1">
    <citation type="submission" date="2015-09" db="EMBL/GenBank/DDBJ databases">
        <authorList>
            <consortium name="Pathogen Informatics"/>
        </authorList>
    </citation>
    <scope>NUCLEOTIDE SEQUENCE [LARGE SCALE GENOMIC DNA]</scope>
    <source>
        <strain evidence="3 4">2789STDY5608854</strain>
    </source>
</reference>
<dbReference type="InterPro" id="IPR052955">
    <property type="entry name" value="UPF0703_membrane_permease"/>
</dbReference>
<feature type="domain" description="DUF1980" evidence="2">
    <location>
        <begin position="57"/>
        <end position="178"/>
    </location>
</feature>
<dbReference type="Proteomes" id="UP000095746">
    <property type="component" value="Unassembled WGS sequence"/>
</dbReference>
<feature type="compositionally biased region" description="Gly residues" evidence="1">
    <location>
        <begin position="1"/>
        <end position="13"/>
    </location>
</feature>
<evidence type="ECO:0000313" key="4">
    <source>
        <dbReference type="Proteomes" id="UP000095746"/>
    </source>
</evidence>
<evidence type="ECO:0000259" key="2">
    <source>
        <dbReference type="Pfam" id="PF21537"/>
    </source>
</evidence>
<accession>A0A174CMZ2</accession>
<sequence length="180" mass="19380">MVSGAAGGGGGIPATGSPIPSNQEDTEAEGPAQAEASADGYTTLDAYGAPLELHGYNSRQQTITVSNEEFYDWLCVFYTDIEQLEGFQVTMTGQVYKNTPVMADNEFVPARLVMACCVADLSPCGLFCTYGNVSELESDSWVTVTGILYGEQYKGQEEPRLRVTSVVPAKPIEGYIFPYS</sequence>
<dbReference type="PANTHER" id="PTHR40047">
    <property type="entry name" value="UPF0703 PROTEIN YCGQ"/>
    <property type="match status" value="1"/>
</dbReference>
<dbReference type="InterPro" id="IPR015402">
    <property type="entry name" value="DUF1980"/>
</dbReference>
<proteinExistence type="predicted"/>
<evidence type="ECO:0000256" key="1">
    <source>
        <dbReference type="SAM" id="MobiDB-lite"/>
    </source>
</evidence>
<feature type="region of interest" description="Disordered" evidence="1">
    <location>
        <begin position="1"/>
        <end position="35"/>
    </location>
</feature>
<name>A0A174CMZ2_FLAPL</name>
<dbReference type="NCBIfam" id="TIGR03943">
    <property type="entry name" value="TIGR03943 family putative permease subunit"/>
    <property type="match status" value="1"/>
</dbReference>
<dbReference type="PANTHER" id="PTHR40047:SF1">
    <property type="entry name" value="UPF0703 PROTEIN YCGQ"/>
    <property type="match status" value="1"/>
</dbReference>
<dbReference type="AlphaFoldDB" id="A0A174CMZ2"/>
<dbReference type="Pfam" id="PF21537">
    <property type="entry name" value="DUF1980_C"/>
    <property type="match status" value="1"/>
</dbReference>
<dbReference type="EMBL" id="CYZT01000050">
    <property type="protein sequence ID" value="CUO14732.1"/>
    <property type="molecule type" value="Genomic_DNA"/>
</dbReference>
<evidence type="ECO:0000313" key="3">
    <source>
        <dbReference type="EMBL" id="CUO14732.1"/>
    </source>
</evidence>
<organism evidence="3 4">
    <name type="scientific">Flavonifractor plautii</name>
    <name type="common">Fusobacterium plautii</name>
    <dbReference type="NCBI Taxonomy" id="292800"/>
    <lineage>
        <taxon>Bacteria</taxon>
        <taxon>Bacillati</taxon>
        <taxon>Bacillota</taxon>
        <taxon>Clostridia</taxon>
        <taxon>Eubacteriales</taxon>
        <taxon>Oscillospiraceae</taxon>
        <taxon>Flavonifractor</taxon>
    </lineage>
</organism>
<dbReference type="InterPro" id="IPR048447">
    <property type="entry name" value="DUF1980_C"/>
</dbReference>
<protein>
    <recommendedName>
        <fullName evidence="2">DUF1980 domain-containing protein</fullName>
    </recommendedName>
</protein>